<sequence>MKTIPELLKDLNVTKLVVLMKSLIEFSKTSPSFHRYLPAIHQLRRTAKRLDVCKHSTSLQSKH</sequence>
<reference evidence="1" key="2">
    <citation type="submission" date="2020-11" db="EMBL/GenBank/DDBJ databases">
        <authorList>
            <person name="McCartney M.A."/>
            <person name="Auch B."/>
            <person name="Kono T."/>
            <person name="Mallez S."/>
            <person name="Becker A."/>
            <person name="Gohl D.M."/>
            <person name="Silverstein K.A.T."/>
            <person name="Koren S."/>
            <person name="Bechman K.B."/>
            <person name="Herman A."/>
            <person name="Abrahante J.E."/>
            <person name="Garbe J."/>
        </authorList>
    </citation>
    <scope>NUCLEOTIDE SEQUENCE</scope>
    <source>
        <strain evidence="1">Duluth1</strain>
        <tissue evidence="1">Whole animal</tissue>
    </source>
</reference>
<protein>
    <submittedName>
        <fullName evidence="1">Uncharacterized protein</fullName>
    </submittedName>
</protein>
<comment type="caution">
    <text evidence="1">The sequence shown here is derived from an EMBL/GenBank/DDBJ whole genome shotgun (WGS) entry which is preliminary data.</text>
</comment>
<dbReference type="AlphaFoldDB" id="A0A9D4GVH9"/>
<evidence type="ECO:0000313" key="2">
    <source>
        <dbReference type="Proteomes" id="UP000828390"/>
    </source>
</evidence>
<reference evidence="1" key="1">
    <citation type="journal article" date="2019" name="bioRxiv">
        <title>The Genome of the Zebra Mussel, Dreissena polymorpha: A Resource for Invasive Species Research.</title>
        <authorList>
            <person name="McCartney M.A."/>
            <person name="Auch B."/>
            <person name="Kono T."/>
            <person name="Mallez S."/>
            <person name="Zhang Y."/>
            <person name="Obille A."/>
            <person name="Becker A."/>
            <person name="Abrahante J.E."/>
            <person name="Garbe J."/>
            <person name="Badalamenti J.P."/>
            <person name="Herman A."/>
            <person name="Mangelson H."/>
            <person name="Liachko I."/>
            <person name="Sullivan S."/>
            <person name="Sone E.D."/>
            <person name="Koren S."/>
            <person name="Silverstein K.A.T."/>
            <person name="Beckman K.B."/>
            <person name="Gohl D.M."/>
        </authorList>
    </citation>
    <scope>NUCLEOTIDE SEQUENCE</scope>
    <source>
        <strain evidence="1">Duluth1</strain>
        <tissue evidence="1">Whole animal</tissue>
    </source>
</reference>
<gene>
    <name evidence="1" type="ORF">DPMN_124107</name>
</gene>
<accession>A0A9D4GVH9</accession>
<proteinExistence type="predicted"/>
<evidence type="ECO:0000313" key="1">
    <source>
        <dbReference type="EMBL" id="KAH3822330.1"/>
    </source>
</evidence>
<keyword evidence="2" id="KW-1185">Reference proteome</keyword>
<organism evidence="1 2">
    <name type="scientific">Dreissena polymorpha</name>
    <name type="common">Zebra mussel</name>
    <name type="synonym">Mytilus polymorpha</name>
    <dbReference type="NCBI Taxonomy" id="45954"/>
    <lineage>
        <taxon>Eukaryota</taxon>
        <taxon>Metazoa</taxon>
        <taxon>Spiralia</taxon>
        <taxon>Lophotrochozoa</taxon>
        <taxon>Mollusca</taxon>
        <taxon>Bivalvia</taxon>
        <taxon>Autobranchia</taxon>
        <taxon>Heteroconchia</taxon>
        <taxon>Euheterodonta</taxon>
        <taxon>Imparidentia</taxon>
        <taxon>Neoheterodontei</taxon>
        <taxon>Myida</taxon>
        <taxon>Dreissenoidea</taxon>
        <taxon>Dreissenidae</taxon>
        <taxon>Dreissena</taxon>
    </lineage>
</organism>
<dbReference type="EMBL" id="JAIWYP010000005">
    <property type="protein sequence ID" value="KAH3822330.1"/>
    <property type="molecule type" value="Genomic_DNA"/>
</dbReference>
<dbReference type="Proteomes" id="UP000828390">
    <property type="component" value="Unassembled WGS sequence"/>
</dbReference>
<name>A0A9D4GVH9_DREPO</name>